<evidence type="ECO:0000256" key="4">
    <source>
        <dbReference type="PROSITE-ProRule" id="PRU01213"/>
    </source>
</evidence>
<dbReference type="SUPFAM" id="SSF50331">
    <property type="entry name" value="MOP-like"/>
    <property type="match status" value="1"/>
</dbReference>
<evidence type="ECO:0000259" key="6">
    <source>
        <dbReference type="PROSITE" id="PS51866"/>
    </source>
</evidence>
<dbReference type="PROSITE" id="PS00211">
    <property type="entry name" value="ABC_TRANSPORTER_1"/>
    <property type="match status" value="1"/>
</dbReference>
<dbReference type="InterPro" id="IPR027417">
    <property type="entry name" value="P-loop_NTPase"/>
</dbReference>
<dbReference type="Gene3D" id="2.40.50.100">
    <property type="match status" value="1"/>
</dbReference>
<dbReference type="PANTHER" id="PTHR43514">
    <property type="entry name" value="ABC TRANSPORTER I FAMILY MEMBER 10"/>
    <property type="match status" value="1"/>
</dbReference>
<dbReference type="InterPro" id="IPR008995">
    <property type="entry name" value="Mo/tungstate-bd_C_term_dom"/>
</dbReference>
<dbReference type="SMART" id="SM00382">
    <property type="entry name" value="AAA"/>
    <property type="match status" value="1"/>
</dbReference>
<dbReference type="GO" id="GO:0005524">
    <property type="term" value="F:ATP binding"/>
    <property type="evidence" value="ECO:0007669"/>
    <property type="project" value="UniProtKB-KW"/>
</dbReference>
<feature type="domain" description="Mop" evidence="6">
    <location>
        <begin position="291"/>
        <end position="358"/>
    </location>
</feature>
<dbReference type="EMBL" id="AHMO02000007">
    <property type="protein sequence ID" value="EQA46514.1"/>
    <property type="molecule type" value="Genomic_DNA"/>
</dbReference>
<dbReference type="PROSITE" id="PS50893">
    <property type="entry name" value="ABC_TRANSPORTER_2"/>
    <property type="match status" value="1"/>
</dbReference>
<dbReference type="GO" id="GO:0140359">
    <property type="term" value="F:ABC-type transporter activity"/>
    <property type="evidence" value="ECO:0007669"/>
    <property type="project" value="InterPro"/>
</dbReference>
<organism evidence="7 8">
    <name type="scientific">Leptospira broomii serovar Hurstbridge str. 5399</name>
    <dbReference type="NCBI Taxonomy" id="1049789"/>
    <lineage>
        <taxon>Bacteria</taxon>
        <taxon>Pseudomonadati</taxon>
        <taxon>Spirochaetota</taxon>
        <taxon>Spirochaetia</taxon>
        <taxon>Leptospirales</taxon>
        <taxon>Leptospiraceae</taxon>
        <taxon>Leptospira</taxon>
    </lineage>
</organism>
<dbReference type="STRING" id="1049789.LEP1GSC050_0201"/>
<dbReference type="InterPro" id="IPR017871">
    <property type="entry name" value="ABC_transporter-like_CS"/>
</dbReference>
<keyword evidence="8" id="KW-1185">Reference proteome</keyword>
<dbReference type="InterPro" id="IPR003439">
    <property type="entry name" value="ABC_transporter-like_ATP-bd"/>
</dbReference>
<dbReference type="InterPro" id="IPR011868">
    <property type="entry name" value="ModC_ABC_ATP-bd"/>
</dbReference>
<keyword evidence="7" id="KW-0378">Hydrolase</keyword>
<dbReference type="GO" id="GO:0016020">
    <property type="term" value="C:membrane"/>
    <property type="evidence" value="ECO:0007669"/>
    <property type="project" value="InterPro"/>
</dbReference>
<dbReference type="InterPro" id="IPR003593">
    <property type="entry name" value="AAA+_ATPase"/>
</dbReference>
<evidence type="ECO:0000313" key="7">
    <source>
        <dbReference type="EMBL" id="EQA46514.1"/>
    </source>
</evidence>
<feature type="domain" description="ABC transporter" evidence="5">
    <location>
        <begin position="1"/>
        <end position="232"/>
    </location>
</feature>
<dbReference type="Proteomes" id="UP000015454">
    <property type="component" value="Unassembled WGS sequence"/>
</dbReference>
<dbReference type="OrthoDB" id="9802264at2"/>
<dbReference type="RefSeq" id="WP_010568535.1">
    <property type="nucleotide sequence ID" value="NZ_AHMO02000007.1"/>
</dbReference>
<evidence type="ECO:0000313" key="8">
    <source>
        <dbReference type="Proteomes" id="UP000015454"/>
    </source>
</evidence>
<sequence>MNEIVIRLLLDRERFTLDVDLNLPERGVTGLFGSSGSGKTTLLRCIAGLENSTRGFLSVGGTIWQDDNYSLPTYKRQLGYVFQEPSLFPHLSVSGNLSYGLKRTKGDRQINLNQTIELLGIEHLLERKTDNLSGGERQRVAIARALVTNPRLLLMDEPMASLDKKRKQEILPYLERLNRELKIPVLYVSHSLDEIARLADHIVVMEDGKVLATGPVSATLARADLAHRLSENIGVIIDATIGEIDVDWHLARLDFADGNLWILDREFRVGSRMKVRVFARDISIFREDSKEINTRNILNGKVEAIAESDHPGLLLIHLRVGQAIFIANITKLESKKVDIAVGKRIPFRVNTVTNLMDL</sequence>
<dbReference type="Gene3D" id="3.40.50.300">
    <property type="entry name" value="P-loop containing nucleotide triphosphate hydrolases"/>
    <property type="match status" value="1"/>
</dbReference>
<evidence type="ECO:0000259" key="5">
    <source>
        <dbReference type="PROSITE" id="PS50893"/>
    </source>
</evidence>
<keyword evidence="3 7" id="KW-0067">ATP-binding</keyword>
<dbReference type="GO" id="GO:0015098">
    <property type="term" value="F:molybdate ion transmembrane transporter activity"/>
    <property type="evidence" value="ECO:0007669"/>
    <property type="project" value="InterPro"/>
</dbReference>
<dbReference type="PANTHER" id="PTHR43514:SF10">
    <property type="entry name" value="MOLYBDENUM IMPORT ATP-BINDING PROTEIN MODC 2"/>
    <property type="match status" value="1"/>
</dbReference>
<dbReference type="EC" id="3.6.3.29" evidence="7"/>
<evidence type="ECO:0000256" key="2">
    <source>
        <dbReference type="ARBA" id="ARBA00022741"/>
    </source>
</evidence>
<dbReference type="Pfam" id="PF00005">
    <property type="entry name" value="ABC_tran"/>
    <property type="match status" value="1"/>
</dbReference>
<gene>
    <name evidence="7" type="primary">modC</name>
    <name evidence="7" type="ORF">LEP1GSC050_0201</name>
</gene>
<dbReference type="InterPro" id="IPR050334">
    <property type="entry name" value="Molybdenum_import_ModC"/>
</dbReference>
<keyword evidence="2" id="KW-0547">Nucleotide-binding</keyword>
<dbReference type="InterPro" id="IPR004606">
    <property type="entry name" value="Mop_domain"/>
</dbReference>
<comment type="caution">
    <text evidence="7">The sequence shown here is derived from an EMBL/GenBank/DDBJ whole genome shotgun (WGS) entry which is preliminary data.</text>
</comment>
<dbReference type="PROSITE" id="PS51866">
    <property type="entry name" value="MOP"/>
    <property type="match status" value="1"/>
</dbReference>
<dbReference type="AlphaFoldDB" id="T0GI51"/>
<keyword evidence="4" id="KW-0500">Molybdenum</keyword>
<dbReference type="NCBIfam" id="TIGR02142">
    <property type="entry name" value="modC_ABC"/>
    <property type="match status" value="1"/>
</dbReference>
<dbReference type="SUPFAM" id="SSF52540">
    <property type="entry name" value="P-loop containing nucleoside triphosphate hydrolases"/>
    <property type="match status" value="1"/>
</dbReference>
<reference evidence="7" key="1">
    <citation type="submission" date="2013-05" db="EMBL/GenBank/DDBJ databases">
        <authorList>
            <person name="Harkins D.M."/>
            <person name="Durkin A.S."/>
            <person name="Brinkac L.M."/>
            <person name="Haft D.H."/>
            <person name="Selengut J.D."/>
            <person name="Sanka R."/>
            <person name="DePew J."/>
            <person name="Purushe J."/>
            <person name="Hartskeerl R.A."/>
            <person name="Ahmed A."/>
            <person name="van der Linden H."/>
            <person name="Goris M.G.A."/>
            <person name="Vinetz J.M."/>
            <person name="Sutton G.G."/>
            <person name="Nierman W.C."/>
            <person name="Fouts D.E."/>
        </authorList>
    </citation>
    <scope>NUCLEOTIDE SEQUENCE [LARGE SCALE GENOMIC DNA]</scope>
    <source>
        <strain evidence="7">5399</strain>
    </source>
</reference>
<accession>T0GI51</accession>
<protein>
    <submittedName>
        <fullName evidence="7">Molybdate ABC transporter, ATP-binding protein</fullName>
        <ecNumber evidence="7">3.6.3.29</ecNumber>
    </submittedName>
</protein>
<evidence type="ECO:0000256" key="1">
    <source>
        <dbReference type="ARBA" id="ARBA00022448"/>
    </source>
</evidence>
<proteinExistence type="predicted"/>
<dbReference type="GO" id="GO:0016887">
    <property type="term" value="F:ATP hydrolysis activity"/>
    <property type="evidence" value="ECO:0007669"/>
    <property type="project" value="InterPro"/>
</dbReference>
<name>T0GI51_9LEPT</name>
<keyword evidence="1" id="KW-0813">Transport</keyword>
<evidence type="ECO:0000256" key="3">
    <source>
        <dbReference type="ARBA" id="ARBA00022840"/>
    </source>
</evidence>